<evidence type="ECO:0000256" key="1">
    <source>
        <dbReference type="ARBA" id="ARBA00012513"/>
    </source>
</evidence>
<keyword evidence="2" id="KW-0547">Nucleotide-binding</keyword>
<dbReference type="SMART" id="SM00220">
    <property type="entry name" value="S_TKc"/>
    <property type="match status" value="1"/>
</dbReference>
<dbReference type="PROSITE" id="PS50011">
    <property type="entry name" value="PROTEIN_KINASE_DOM"/>
    <property type="match status" value="1"/>
</dbReference>
<dbReference type="EMBL" id="MN740153">
    <property type="protein sequence ID" value="QHT90319.1"/>
    <property type="molecule type" value="Genomic_DNA"/>
</dbReference>
<dbReference type="SUPFAM" id="SSF56112">
    <property type="entry name" value="Protein kinase-like (PK-like)"/>
    <property type="match status" value="1"/>
</dbReference>
<dbReference type="PROSITE" id="PS00107">
    <property type="entry name" value="PROTEIN_KINASE_ATP"/>
    <property type="match status" value="1"/>
</dbReference>
<evidence type="ECO:0000313" key="5">
    <source>
        <dbReference type="EMBL" id="QHT90319.1"/>
    </source>
</evidence>
<reference evidence="5" key="1">
    <citation type="journal article" date="2020" name="Nature">
        <title>Giant virus diversity and host interactions through global metagenomics.</title>
        <authorList>
            <person name="Schulz F."/>
            <person name="Roux S."/>
            <person name="Paez-Espino D."/>
            <person name="Jungbluth S."/>
            <person name="Walsh D.A."/>
            <person name="Denef V.J."/>
            <person name="McMahon K.D."/>
            <person name="Konstantinidis K.T."/>
            <person name="Eloe-Fadrosh E.A."/>
            <person name="Kyrpides N.C."/>
            <person name="Woyke T."/>
        </authorList>
    </citation>
    <scope>NUCLEOTIDE SEQUENCE</scope>
    <source>
        <strain evidence="5">GVMAG-M-3300023184-68</strain>
    </source>
</reference>
<organism evidence="5">
    <name type="scientific">viral metagenome</name>
    <dbReference type="NCBI Taxonomy" id="1070528"/>
    <lineage>
        <taxon>unclassified sequences</taxon>
        <taxon>metagenomes</taxon>
        <taxon>organismal metagenomes</taxon>
    </lineage>
</organism>
<evidence type="ECO:0000256" key="3">
    <source>
        <dbReference type="ARBA" id="ARBA00022840"/>
    </source>
</evidence>
<dbReference type="InterPro" id="IPR011009">
    <property type="entry name" value="Kinase-like_dom_sf"/>
</dbReference>
<dbReference type="PANTHER" id="PTHR11909">
    <property type="entry name" value="CASEIN KINASE-RELATED"/>
    <property type="match status" value="1"/>
</dbReference>
<dbReference type="InterPro" id="IPR008271">
    <property type="entry name" value="Ser/Thr_kinase_AS"/>
</dbReference>
<sequence>MSVLVRNKYQIIEELGKGKFGIVYKAKTTDGQLVAIKYDITDMSILKHEVTMLNYLHQRKCNSKNIPKIVWYGKSEIPSYNTCSGKGASSLCTTNSEGDRRSPEEFGQRDEVLTTTNFLGSRRLPEKFGIPGPYSCLVLPYYDCSLKQFMARGPVDMQSFPLKSWMTDMLHILQSIHQLYVIHRDLKPDNFMIKDSQIYLIDFGMSTFFIHGETGKHVPNNQEPKTEIIGSPMYASIHIHEGNKASRRDDCIQLGYIFLYMILGGHLPWEGIQCTDSTYPVSHILYPANQERCLQKKNMLKVVTDPIGIYKYIVDCYELEYESTPSYLFP</sequence>
<dbReference type="GO" id="GO:0004674">
    <property type="term" value="F:protein serine/threonine kinase activity"/>
    <property type="evidence" value="ECO:0007669"/>
    <property type="project" value="UniProtKB-EC"/>
</dbReference>
<dbReference type="InterPro" id="IPR050235">
    <property type="entry name" value="CK1_Ser-Thr_kinase"/>
</dbReference>
<dbReference type="GO" id="GO:0005524">
    <property type="term" value="F:ATP binding"/>
    <property type="evidence" value="ECO:0007669"/>
    <property type="project" value="UniProtKB-KW"/>
</dbReference>
<dbReference type="PROSITE" id="PS00108">
    <property type="entry name" value="PROTEIN_KINASE_ST"/>
    <property type="match status" value="1"/>
</dbReference>
<evidence type="ECO:0000259" key="4">
    <source>
        <dbReference type="PROSITE" id="PS50011"/>
    </source>
</evidence>
<proteinExistence type="predicted"/>
<protein>
    <recommendedName>
        <fullName evidence="1">non-specific serine/threonine protein kinase</fullName>
        <ecNumber evidence="1">2.7.11.1</ecNumber>
    </recommendedName>
</protein>
<dbReference type="InterPro" id="IPR017441">
    <property type="entry name" value="Protein_kinase_ATP_BS"/>
</dbReference>
<feature type="domain" description="Protein kinase" evidence="4">
    <location>
        <begin position="9"/>
        <end position="330"/>
    </location>
</feature>
<dbReference type="Gene3D" id="1.10.510.10">
    <property type="entry name" value="Transferase(Phosphotransferase) domain 1"/>
    <property type="match status" value="1"/>
</dbReference>
<dbReference type="InterPro" id="IPR000719">
    <property type="entry name" value="Prot_kinase_dom"/>
</dbReference>
<dbReference type="AlphaFoldDB" id="A0A6C0IC53"/>
<name>A0A6C0IC53_9ZZZZ</name>
<dbReference type="Pfam" id="PF00069">
    <property type="entry name" value="Pkinase"/>
    <property type="match status" value="1"/>
</dbReference>
<accession>A0A6C0IC53</accession>
<evidence type="ECO:0000256" key="2">
    <source>
        <dbReference type="ARBA" id="ARBA00022741"/>
    </source>
</evidence>
<keyword evidence="3" id="KW-0067">ATP-binding</keyword>
<dbReference type="EC" id="2.7.11.1" evidence="1"/>
<dbReference type="Gene3D" id="3.30.200.20">
    <property type="entry name" value="Phosphorylase Kinase, domain 1"/>
    <property type="match status" value="1"/>
</dbReference>